<evidence type="ECO:0000313" key="3">
    <source>
        <dbReference type="Proteomes" id="UP000593560"/>
    </source>
</evidence>
<dbReference type="GO" id="GO:0003676">
    <property type="term" value="F:nucleic acid binding"/>
    <property type="evidence" value="ECO:0007669"/>
    <property type="project" value="InterPro"/>
</dbReference>
<name>A0A7J9HV42_9ROSI</name>
<protein>
    <recommendedName>
        <fullName evidence="1">RNase H type-1 domain-containing protein</fullName>
    </recommendedName>
</protein>
<dbReference type="EMBL" id="JABFAD010000011">
    <property type="protein sequence ID" value="MBA0813214.1"/>
    <property type="molecule type" value="Genomic_DNA"/>
</dbReference>
<dbReference type="OrthoDB" id="993994at2759"/>
<evidence type="ECO:0000259" key="1">
    <source>
        <dbReference type="Pfam" id="PF13456"/>
    </source>
</evidence>
<dbReference type="Proteomes" id="UP000593560">
    <property type="component" value="Unassembled WGS sequence"/>
</dbReference>
<dbReference type="InterPro" id="IPR036397">
    <property type="entry name" value="RNaseH_sf"/>
</dbReference>
<sequence length="117" mass="12846">MAFAMEALACSHVIRLAADLGQHKVTFEGDSLSVIRKAYSSLHNVLAIEAYIWVVKAIVSSFYHCLFAYIPLEGNTLAHLLATMRLVMGLWQGDGMGFTVSVGFRGICRSRHRGGCL</sequence>
<dbReference type="CDD" id="cd06222">
    <property type="entry name" value="RNase_H_like"/>
    <property type="match status" value="1"/>
</dbReference>
<reference evidence="2 3" key="1">
    <citation type="journal article" date="2019" name="Genome Biol. Evol.">
        <title>Insights into the evolution of the New World diploid cottons (Gossypium, subgenus Houzingenia) based on genome sequencing.</title>
        <authorList>
            <person name="Grover C.E."/>
            <person name="Arick M.A. 2nd"/>
            <person name="Thrash A."/>
            <person name="Conover J.L."/>
            <person name="Sanders W.S."/>
            <person name="Peterson D.G."/>
            <person name="Frelichowski J.E."/>
            <person name="Scheffler J.A."/>
            <person name="Scheffler B.E."/>
            <person name="Wendel J.F."/>
        </authorList>
    </citation>
    <scope>NUCLEOTIDE SEQUENCE [LARGE SCALE GENOMIC DNA]</scope>
    <source>
        <strain evidence="2">0</strain>
        <tissue evidence="2">Leaf</tissue>
    </source>
</reference>
<accession>A0A7J9HV42</accession>
<dbReference type="Pfam" id="PF13456">
    <property type="entry name" value="RVT_3"/>
    <property type="match status" value="1"/>
</dbReference>
<gene>
    <name evidence="2" type="ORF">Gohar_027085</name>
</gene>
<keyword evidence="3" id="KW-1185">Reference proteome</keyword>
<dbReference type="GO" id="GO:0004523">
    <property type="term" value="F:RNA-DNA hybrid ribonuclease activity"/>
    <property type="evidence" value="ECO:0007669"/>
    <property type="project" value="InterPro"/>
</dbReference>
<comment type="caution">
    <text evidence="2">The sequence shown here is derived from an EMBL/GenBank/DDBJ whole genome shotgun (WGS) entry which is preliminary data.</text>
</comment>
<feature type="domain" description="RNase H type-1" evidence="1">
    <location>
        <begin position="6"/>
        <end position="84"/>
    </location>
</feature>
<dbReference type="InterPro" id="IPR002156">
    <property type="entry name" value="RNaseH_domain"/>
</dbReference>
<dbReference type="AlphaFoldDB" id="A0A7J9HV42"/>
<evidence type="ECO:0000313" key="2">
    <source>
        <dbReference type="EMBL" id="MBA0813214.1"/>
    </source>
</evidence>
<proteinExistence type="predicted"/>
<organism evidence="2 3">
    <name type="scientific">Gossypium harknessii</name>
    <dbReference type="NCBI Taxonomy" id="34285"/>
    <lineage>
        <taxon>Eukaryota</taxon>
        <taxon>Viridiplantae</taxon>
        <taxon>Streptophyta</taxon>
        <taxon>Embryophyta</taxon>
        <taxon>Tracheophyta</taxon>
        <taxon>Spermatophyta</taxon>
        <taxon>Magnoliopsida</taxon>
        <taxon>eudicotyledons</taxon>
        <taxon>Gunneridae</taxon>
        <taxon>Pentapetalae</taxon>
        <taxon>rosids</taxon>
        <taxon>malvids</taxon>
        <taxon>Malvales</taxon>
        <taxon>Malvaceae</taxon>
        <taxon>Malvoideae</taxon>
        <taxon>Gossypium</taxon>
    </lineage>
</organism>
<dbReference type="InterPro" id="IPR044730">
    <property type="entry name" value="RNase_H-like_dom_plant"/>
</dbReference>
<dbReference type="Gene3D" id="3.30.420.10">
    <property type="entry name" value="Ribonuclease H-like superfamily/Ribonuclease H"/>
    <property type="match status" value="1"/>
</dbReference>